<dbReference type="SUPFAM" id="SSF56601">
    <property type="entry name" value="beta-lactamase/transpeptidase-like"/>
    <property type="match status" value="1"/>
</dbReference>
<organism evidence="1 2">
    <name type="scientific">Rhodococcus wratislaviensis NBRC 100605</name>
    <dbReference type="NCBI Taxonomy" id="1219028"/>
    <lineage>
        <taxon>Bacteria</taxon>
        <taxon>Bacillati</taxon>
        <taxon>Actinomycetota</taxon>
        <taxon>Actinomycetes</taxon>
        <taxon>Mycobacteriales</taxon>
        <taxon>Nocardiaceae</taxon>
        <taxon>Rhodococcus</taxon>
    </lineage>
</organism>
<proteinExistence type="predicted"/>
<comment type="caution">
    <text evidence="1">The sequence shown here is derived from an EMBL/GenBank/DDBJ whole genome shotgun (WGS) entry which is preliminary data.</text>
</comment>
<evidence type="ECO:0000313" key="1">
    <source>
        <dbReference type="EMBL" id="GAF46997.1"/>
    </source>
</evidence>
<dbReference type="AlphaFoldDB" id="X0Q6M9"/>
<protein>
    <submittedName>
        <fullName evidence="1">Uncharacterized protein</fullName>
    </submittedName>
</protein>
<dbReference type="InterPro" id="IPR012338">
    <property type="entry name" value="Beta-lactam/transpept-like"/>
</dbReference>
<dbReference type="RefSeq" id="WP_037235415.1">
    <property type="nucleotide sequence ID" value="NZ_BAWF01000036.1"/>
</dbReference>
<accession>X0Q6M9</accession>
<dbReference type="EMBL" id="BAWF01000036">
    <property type="protein sequence ID" value="GAF46997.1"/>
    <property type="molecule type" value="Genomic_DNA"/>
</dbReference>
<reference evidence="1 2" key="1">
    <citation type="submission" date="2014-02" db="EMBL/GenBank/DDBJ databases">
        <title>Whole genome shotgun sequence of Rhodococcus wratislaviensis NBRC 100605.</title>
        <authorList>
            <person name="Hosoyama A."/>
            <person name="Tsuchikane K."/>
            <person name="Yoshida I."/>
            <person name="Ohji S."/>
            <person name="Ichikawa N."/>
            <person name="Yamazoe A."/>
            <person name="Fujita N."/>
        </authorList>
    </citation>
    <scope>NUCLEOTIDE SEQUENCE [LARGE SCALE GENOMIC DNA]</scope>
    <source>
        <strain evidence="1 2">NBRC 100605</strain>
    </source>
</reference>
<name>X0Q6M9_RHOWR</name>
<evidence type="ECO:0000313" key="2">
    <source>
        <dbReference type="Proteomes" id="UP000019491"/>
    </source>
</evidence>
<sequence length="142" mass="15259">MLRCGGALGDRQIVPESVVRAISTVPEGATASVRLPRASADSPAAMGYRDYWWILNDPFDSFMASGVHGQRLFVSRGLDLVVGRAFRIADHLAVRRRTTVPAVFTRIGTHLSASAVKDAADQVSDGEKLSVLEEAALEAEAH</sequence>
<keyword evidence="2" id="KW-1185">Reference proteome</keyword>
<dbReference type="Gene3D" id="3.40.710.10">
    <property type="entry name" value="DD-peptidase/beta-lactamase superfamily"/>
    <property type="match status" value="1"/>
</dbReference>
<dbReference type="Proteomes" id="UP000019491">
    <property type="component" value="Unassembled WGS sequence"/>
</dbReference>
<gene>
    <name evidence="1" type="ORF">RW1_036_00220</name>
</gene>